<dbReference type="InterPro" id="IPR002052">
    <property type="entry name" value="DNA_methylase_N6_adenine_CS"/>
</dbReference>
<keyword evidence="2 7" id="KW-0489">Methyltransferase</keyword>
<protein>
    <submittedName>
        <fullName evidence="7">SAM-dependent methyltransferase</fullName>
    </submittedName>
</protein>
<accession>A0A2N7S237</accession>
<dbReference type="Pfam" id="PF23186">
    <property type="entry name" value="DUF7059"/>
    <property type="match status" value="1"/>
</dbReference>
<dbReference type="GO" id="GO:0003676">
    <property type="term" value="F:nucleic acid binding"/>
    <property type="evidence" value="ECO:0007669"/>
    <property type="project" value="InterPro"/>
</dbReference>
<keyword evidence="4" id="KW-0949">S-adenosyl-L-methionine</keyword>
<reference evidence="7 8" key="1">
    <citation type="journal article" date="2017" name="Elife">
        <title>Extensive horizontal gene transfer in cheese-associated bacteria.</title>
        <authorList>
            <person name="Bonham K.S."/>
            <person name="Wolfe B.E."/>
            <person name="Dutton R.J."/>
        </authorList>
    </citation>
    <scope>NUCLEOTIDE SEQUENCE [LARGE SCALE GENOMIC DNA]</scope>
    <source>
        <strain evidence="7 8">JB182</strain>
    </source>
</reference>
<feature type="domain" description="Methyltransferase small" evidence="5">
    <location>
        <begin position="156"/>
        <end position="304"/>
    </location>
</feature>
<name>A0A2N7S237_9MICC</name>
<dbReference type="RefSeq" id="WP_102597306.1">
    <property type="nucleotide sequence ID" value="NZ_PNQX01000001.1"/>
</dbReference>
<comment type="similarity">
    <text evidence="1">Belongs to the eukaryotic/archaeal PrmC-related family.</text>
</comment>
<dbReference type="CDD" id="cd02440">
    <property type="entry name" value="AdoMet_MTases"/>
    <property type="match status" value="1"/>
</dbReference>
<evidence type="ECO:0000256" key="2">
    <source>
        <dbReference type="ARBA" id="ARBA00022603"/>
    </source>
</evidence>
<evidence type="ECO:0000259" key="6">
    <source>
        <dbReference type="Pfam" id="PF23186"/>
    </source>
</evidence>
<keyword evidence="3 7" id="KW-0808">Transferase</keyword>
<dbReference type="SUPFAM" id="SSF53335">
    <property type="entry name" value="S-adenosyl-L-methionine-dependent methyltransferases"/>
    <property type="match status" value="1"/>
</dbReference>
<dbReference type="InterPro" id="IPR055487">
    <property type="entry name" value="DUF7059"/>
</dbReference>
<evidence type="ECO:0000313" key="7">
    <source>
        <dbReference type="EMBL" id="PMQ20216.1"/>
    </source>
</evidence>
<dbReference type="AlphaFoldDB" id="A0A2N7S237"/>
<dbReference type="Proteomes" id="UP000235739">
    <property type="component" value="Unassembled WGS sequence"/>
</dbReference>
<proteinExistence type="inferred from homology"/>
<comment type="caution">
    <text evidence="7">The sequence shown here is derived from an EMBL/GenBank/DDBJ whole genome shotgun (WGS) entry which is preliminary data.</text>
</comment>
<dbReference type="InterPro" id="IPR029063">
    <property type="entry name" value="SAM-dependent_MTases_sf"/>
</dbReference>
<dbReference type="Pfam" id="PF05175">
    <property type="entry name" value="MTS"/>
    <property type="match status" value="1"/>
</dbReference>
<dbReference type="Gene3D" id="3.40.50.150">
    <property type="entry name" value="Vaccinia Virus protein VP39"/>
    <property type="match status" value="1"/>
</dbReference>
<gene>
    <name evidence="7" type="ORF">CIK84_00910</name>
</gene>
<feature type="domain" description="DUF7059" evidence="6">
    <location>
        <begin position="31"/>
        <end position="116"/>
    </location>
</feature>
<dbReference type="EMBL" id="PNQX01000001">
    <property type="protein sequence ID" value="PMQ20216.1"/>
    <property type="molecule type" value="Genomic_DNA"/>
</dbReference>
<dbReference type="InterPro" id="IPR007848">
    <property type="entry name" value="Small_mtfrase_dom"/>
</dbReference>
<dbReference type="InterPro" id="IPR052190">
    <property type="entry name" value="Euk-Arch_PrmC-MTase"/>
</dbReference>
<dbReference type="PANTHER" id="PTHR45875">
    <property type="entry name" value="METHYLTRANSFERASE N6AMT1"/>
    <property type="match status" value="1"/>
</dbReference>
<dbReference type="GO" id="GO:0032259">
    <property type="term" value="P:methylation"/>
    <property type="evidence" value="ECO:0007669"/>
    <property type="project" value="UniProtKB-KW"/>
</dbReference>
<organism evidence="7 8">
    <name type="scientific">Glutamicibacter arilaitensis</name>
    <dbReference type="NCBI Taxonomy" id="256701"/>
    <lineage>
        <taxon>Bacteria</taxon>
        <taxon>Bacillati</taxon>
        <taxon>Actinomycetota</taxon>
        <taxon>Actinomycetes</taxon>
        <taxon>Micrococcales</taxon>
        <taxon>Micrococcaceae</taxon>
        <taxon>Glutamicibacter</taxon>
    </lineage>
</organism>
<dbReference type="GO" id="GO:0035657">
    <property type="term" value="C:eRF1 methyltransferase complex"/>
    <property type="evidence" value="ECO:0007669"/>
    <property type="project" value="TreeGrafter"/>
</dbReference>
<evidence type="ECO:0000313" key="8">
    <source>
        <dbReference type="Proteomes" id="UP000235739"/>
    </source>
</evidence>
<dbReference type="GO" id="GO:0008170">
    <property type="term" value="F:N-methyltransferase activity"/>
    <property type="evidence" value="ECO:0007669"/>
    <property type="project" value="UniProtKB-ARBA"/>
</dbReference>
<dbReference type="PROSITE" id="PS00092">
    <property type="entry name" value="N6_MTASE"/>
    <property type="match status" value="1"/>
</dbReference>
<evidence type="ECO:0000259" key="5">
    <source>
        <dbReference type="Pfam" id="PF05175"/>
    </source>
</evidence>
<sequence>MNSAEFSSIDDAPQSYNQLLIDSLAKDLTDVGYNYENVAVLLGEEAAAAFARDQLHPALRNLDRNKPDTALACVVRLFQLGQTQEDAAINIAFPSLKTEGLLKLGLIESWASGYRAKIALALHSSDTDGELWVAHDLGAHQRPGVLRTDHVLGIGQASLTLAQITIREKVERALDLGTGCGIQLFHLLAHAQHVTATDVSARALGFTHFNLLLNAQTLNLDPKNLESRVTLLQGSLFEPVAGSTFNLIASNPPFVITPRSSHERAKDRFTYRDGGMAGDTLVSTLIGQAPVFLAPGGSMQMLSNWEIPRLDDESNQPWDERVRQWFGDKLDVWVIEREQTSPSGYAETWLRDASQTEDSTSYISAYNAYLDDFESRGIGAIGFGLVYFRRPEAGHPVLQRYEQITHQVEQPLAPTLQRDIAMADQLALVGEEFKEWHLLVAEDVTEERHQRPGAEHPGVILLRQGAGLRRTELLDTAQAGFVSACDGDLSVSQLVNALESLIGEGQEDFADQLYEAIKRLMRHGLLQKM</sequence>
<dbReference type="PANTHER" id="PTHR45875:SF1">
    <property type="entry name" value="METHYLTRANSFERASE N6AMT1"/>
    <property type="match status" value="1"/>
</dbReference>
<evidence type="ECO:0000256" key="4">
    <source>
        <dbReference type="ARBA" id="ARBA00022691"/>
    </source>
</evidence>
<evidence type="ECO:0000256" key="1">
    <source>
        <dbReference type="ARBA" id="ARBA00006149"/>
    </source>
</evidence>
<dbReference type="GO" id="GO:0008757">
    <property type="term" value="F:S-adenosylmethionine-dependent methyltransferase activity"/>
    <property type="evidence" value="ECO:0007669"/>
    <property type="project" value="TreeGrafter"/>
</dbReference>
<dbReference type="GO" id="GO:0008276">
    <property type="term" value="F:protein methyltransferase activity"/>
    <property type="evidence" value="ECO:0007669"/>
    <property type="project" value="TreeGrafter"/>
</dbReference>
<evidence type="ECO:0000256" key="3">
    <source>
        <dbReference type="ARBA" id="ARBA00022679"/>
    </source>
</evidence>